<keyword evidence="2 6" id="KW-0812">Transmembrane</keyword>
<organism evidence="8 9">
    <name type="scientific">Cercophora scortea</name>
    <dbReference type="NCBI Taxonomy" id="314031"/>
    <lineage>
        <taxon>Eukaryota</taxon>
        <taxon>Fungi</taxon>
        <taxon>Dikarya</taxon>
        <taxon>Ascomycota</taxon>
        <taxon>Pezizomycotina</taxon>
        <taxon>Sordariomycetes</taxon>
        <taxon>Sordariomycetidae</taxon>
        <taxon>Sordariales</taxon>
        <taxon>Lasiosphaeriaceae</taxon>
        <taxon>Cercophora</taxon>
    </lineage>
</organism>
<proteinExistence type="predicted"/>
<keyword evidence="4 6" id="KW-0472">Membrane</keyword>
<feature type="domain" description="MARVEL" evidence="7">
    <location>
        <begin position="7"/>
        <end position="153"/>
    </location>
</feature>
<feature type="transmembrane region" description="Helical" evidence="6">
    <location>
        <begin position="136"/>
        <end position="160"/>
    </location>
</feature>
<evidence type="ECO:0000313" key="8">
    <source>
        <dbReference type="EMBL" id="KAK3317343.1"/>
    </source>
</evidence>
<gene>
    <name evidence="8" type="ORF">B0T19DRAFT_493415</name>
</gene>
<evidence type="ECO:0000313" key="9">
    <source>
        <dbReference type="Proteomes" id="UP001286456"/>
    </source>
</evidence>
<dbReference type="GO" id="GO:0016020">
    <property type="term" value="C:membrane"/>
    <property type="evidence" value="ECO:0007669"/>
    <property type="project" value="UniProtKB-SubCell"/>
</dbReference>
<evidence type="ECO:0000256" key="6">
    <source>
        <dbReference type="SAM" id="Phobius"/>
    </source>
</evidence>
<feature type="region of interest" description="Disordered" evidence="5">
    <location>
        <begin position="165"/>
        <end position="203"/>
    </location>
</feature>
<evidence type="ECO:0000256" key="1">
    <source>
        <dbReference type="ARBA" id="ARBA00004141"/>
    </source>
</evidence>
<dbReference type="InterPro" id="IPR008253">
    <property type="entry name" value="Marvel"/>
</dbReference>
<evidence type="ECO:0000256" key="3">
    <source>
        <dbReference type="ARBA" id="ARBA00022989"/>
    </source>
</evidence>
<dbReference type="EMBL" id="JAUEPO010000007">
    <property type="protein sequence ID" value="KAK3317343.1"/>
    <property type="molecule type" value="Genomic_DNA"/>
</dbReference>
<feature type="compositionally biased region" description="Low complexity" evidence="5">
    <location>
        <begin position="174"/>
        <end position="189"/>
    </location>
</feature>
<dbReference type="PANTHER" id="PTHR39608:SF1">
    <property type="entry name" value="INTEGRAL MEMBRANE PROTEIN (AFU_ORTHOLOGUE AFUA_5G08640)"/>
    <property type="match status" value="1"/>
</dbReference>
<evidence type="ECO:0000259" key="7">
    <source>
        <dbReference type="Pfam" id="PF01284"/>
    </source>
</evidence>
<reference evidence="8" key="1">
    <citation type="journal article" date="2023" name="Mol. Phylogenet. Evol.">
        <title>Genome-scale phylogeny and comparative genomics of the fungal order Sordariales.</title>
        <authorList>
            <person name="Hensen N."/>
            <person name="Bonometti L."/>
            <person name="Westerberg I."/>
            <person name="Brannstrom I.O."/>
            <person name="Guillou S."/>
            <person name="Cros-Aarteil S."/>
            <person name="Calhoun S."/>
            <person name="Haridas S."/>
            <person name="Kuo A."/>
            <person name="Mondo S."/>
            <person name="Pangilinan J."/>
            <person name="Riley R."/>
            <person name="LaButti K."/>
            <person name="Andreopoulos B."/>
            <person name="Lipzen A."/>
            <person name="Chen C."/>
            <person name="Yan M."/>
            <person name="Daum C."/>
            <person name="Ng V."/>
            <person name="Clum A."/>
            <person name="Steindorff A."/>
            <person name="Ohm R.A."/>
            <person name="Martin F."/>
            <person name="Silar P."/>
            <person name="Natvig D.O."/>
            <person name="Lalanne C."/>
            <person name="Gautier V."/>
            <person name="Ament-Velasquez S.L."/>
            <person name="Kruys A."/>
            <person name="Hutchinson M.I."/>
            <person name="Powell A.J."/>
            <person name="Barry K."/>
            <person name="Miller A.N."/>
            <person name="Grigoriev I.V."/>
            <person name="Debuchy R."/>
            <person name="Gladieux P."/>
            <person name="Hiltunen Thoren M."/>
            <person name="Johannesson H."/>
        </authorList>
    </citation>
    <scope>NUCLEOTIDE SEQUENCE</scope>
    <source>
        <strain evidence="8">SMH4131-1</strain>
    </source>
</reference>
<dbReference type="AlphaFoldDB" id="A0AAE0M3H5"/>
<comment type="subcellular location">
    <subcellularLocation>
        <location evidence="1">Membrane</location>
        <topology evidence="1">Multi-pass membrane protein</topology>
    </subcellularLocation>
</comment>
<comment type="caution">
    <text evidence="8">The sequence shown here is derived from an EMBL/GenBank/DDBJ whole genome shotgun (WGS) entry which is preliminary data.</text>
</comment>
<evidence type="ECO:0000256" key="5">
    <source>
        <dbReference type="SAM" id="MobiDB-lite"/>
    </source>
</evidence>
<keyword evidence="9" id="KW-1185">Reference proteome</keyword>
<keyword evidence="3 6" id="KW-1133">Transmembrane helix</keyword>
<reference evidence="8" key="2">
    <citation type="submission" date="2023-06" db="EMBL/GenBank/DDBJ databases">
        <authorList>
            <consortium name="Lawrence Berkeley National Laboratory"/>
            <person name="Haridas S."/>
            <person name="Hensen N."/>
            <person name="Bonometti L."/>
            <person name="Westerberg I."/>
            <person name="Brannstrom I.O."/>
            <person name="Guillou S."/>
            <person name="Cros-Aarteil S."/>
            <person name="Calhoun S."/>
            <person name="Kuo A."/>
            <person name="Mondo S."/>
            <person name="Pangilinan J."/>
            <person name="Riley R."/>
            <person name="Labutti K."/>
            <person name="Andreopoulos B."/>
            <person name="Lipzen A."/>
            <person name="Chen C."/>
            <person name="Yanf M."/>
            <person name="Daum C."/>
            <person name="Ng V."/>
            <person name="Clum A."/>
            <person name="Steindorff A."/>
            <person name="Ohm R."/>
            <person name="Martin F."/>
            <person name="Silar P."/>
            <person name="Natvig D."/>
            <person name="Lalanne C."/>
            <person name="Gautier V."/>
            <person name="Ament-Velasquez S.L."/>
            <person name="Kruys A."/>
            <person name="Hutchinson M.I."/>
            <person name="Powell A.J."/>
            <person name="Barry K."/>
            <person name="Miller A.N."/>
            <person name="Grigoriev I.V."/>
            <person name="Debuchy R."/>
            <person name="Gladieux P."/>
            <person name="Thoren M.H."/>
            <person name="Johannesson H."/>
        </authorList>
    </citation>
    <scope>NUCLEOTIDE SEQUENCE</scope>
    <source>
        <strain evidence="8">SMH4131-1</strain>
    </source>
</reference>
<accession>A0AAE0M3H5</accession>
<feature type="transmembrane region" description="Helical" evidence="6">
    <location>
        <begin position="104"/>
        <end position="124"/>
    </location>
</feature>
<feature type="transmembrane region" description="Helical" evidence="6">
    <location>
        <begin position="45"/>
        <end position="62"/>
    </location>
</feature>
<evidence type="ECO:0000256" key="4">
    <source>
        <dbReference type="ARBA" id="ARBA00023136"/>
    </source>
</evidence>
<feature type="transmembrane region" description="Helical" evidence="6">
    <location>
        <begin position="68"/>
        <end position="92"/>
    </location>
</feature>
<evidence type="ECO:0000256" key="2">
    <source>
        <dbReference type="ARBA" id="ARBA00022692"/>
    </source>
</evidence>
<dbReference type="PANTHER" id="PTHR39608">
    <property type="entry name" value="INTEGRAL MEMBRANE PROTEIN (AFU_ORTHOLOGUE AFUA_5G08640)"/>
    <property type="match status" value="1"/>
</dbReference>
<sequence>MKPGFRIAHVILRTWEFMCSMIVVALLGRFLRLADEGGAVRDSRIVYGVALAAISLAFSLLFGPPFIYAFLAFPADFILFAAWMTAFGLMIARTGINTCNSPWYWNYWGYYWGRAYLFHTIQVFGPDLGCNQWRTVLAFSFLAGFAFLISSILGAVAVITHYKGDDSEPKNVHSSSSQTATTGQSGSQQLPSSEASAVGNKAA</sequence>
<name>A0AAE0M3H5_9PEZI</name>
<protein>
    <recommendedName>
        <fullName evidence="7">MARVEL domain-containing protein</fullName>
    </recommendedName>
</protein>
<dbReference type="Proteomes" id="UP001286456">
    <property type="component" value="Unassembled WGS sequence"/>
</dbReference>
<dbReference type="Pfam" id="PF01284">
    <property type="entry name" value="MARVEL"/>
    <property type="match status" value="1"/>
</dbReference>
<feature type="transmembrane region" description="Helical" evidence="6">
    <location>
        <begin position="12"/>
        <end position="33"/>
    </location>
</feature>